<reference evidence="3" key="2">
    <citation type="submission" date="2021-01" db="UniProtKB">
        <authorList>
            <consortium name="EnsemblMetazoa"/>
        </authorList>
    </citation>
    <scope>IDENTIFICATION</scope>
</reference>
<keyword evidence="2" id="KW-1133">Transmembrane helix</keyword>
<evidence type="ECO:0000256" key="2">
    <source>
        <dbReference type="SAM" id="Phobius"/>
    </source>
</evidence>
<feature type="transmembrane region" description="Helical" evidence="2">
    <location>
        <begin position="417"/>
        <end position="437"/>
    </location>
</feature>
<feature type="transmembrane region" description="Helical" evidence="2">
    <location>
        <begin position="6"/>
        <end position="27"/>
    </location>
</feature>
<feature type="compositionally biased region" description="Polar residues" evidence="1">
    <location>
        <begin position="542"/>
        <end position="560"/>
    </location>
</feature>
<accession>A0A7M7NYY0</accession>
<dbReference type="OMA" id="FCHVHVA"/>
<organism evidence="3 4">
    <name type="scientific">Strongylocentrotus purpuratus</name>
    <name type="common">Purple sea urchin</name>
    <dbReference type="NCBI Taxonomy" id="7668"/>
    <lineage>
        <taxon>Eukaryota</taxon>
        <taxon>Metazoa</taxon>
        <taxon>Echinodermata</taxon>
        <taxon>Eleutherozoa</taxon>
        <taxon>Echinozoa</taxon>
        <taxon>Echinoidea</taxon>
        <taxon>Euechinoidea</taxon>
        <taxon>Echinacea</taxon>
        <taxon>Camarodonta</taxon>
        <taxon>Echinidea</taxon>
        <taxon>Strongylocentrotidae</taxon>
        <taxon>Strongylocentrotus</taxon>
    </lineage>
</organism>
<evidence type="ECO:0000256" key="1">
    <source>
        <dbReference type="SAM" id="MobiDB-lite"/>
    </source>
</evidence>
<name>A0A7M7NYY0_STRPU</name>
<feature type="transmembrane region" description="Helical" evidence="2">
    <location>
        <begin position="363"/>
        <end position="385"/>
    </location>
</feature>
<keyword evidence="4" id="KW-1185">Reference proteome</keyword>
<dbReference type="PANTHER" id="PTHR33538:SF1">
    <property type="entry name" value="PROTEIN BRAMBLEBERRY"/>
    <property type="match status" value="1"/>
</dbReference>
<dbReference type="KEGG" id="spu:100891865"/>
<dbReference type="AlphaFoldDB" id="A0A7M7NYY0"/>
<keyword evidence="2" id="KW-0812">Transmembrane</keyword>
<dbReference type="Proteomes" id="UP000007110">
    <property type="component" value="Unassembled WGS sequence"/>
</dbReference>
<dbReference type="RefSeq" id="XP_030842744.1">
    <property type="nucleotide sequence ID" value="XM_030986884.1"/>
</dbReference>
<dbReference type="InterPro" id="IPR040346">
    <property type="entry name" value="GEX1/Brambleberry"/>
</dbReference>
<proteinExistence type="predicted"/>
<dbReference type="OrthoDB" id="5978806at2759"/>
<sequence length="670" mass="74607">MKILFIHFGIIMLFLVSGTGAFFSWIFGSSKQKDPTSAETTGAPVGPVPFEVKSADEKFLSTGSELLAGLSELDVCHHTVVYELKGSCNEMSEEELAKLGVRLLNCQSAAEGRPTYRCTHEMTVAECTKNMDPNTWNAYHIVSNRARSVCYAVRQQQFQRQTQFAVNQLASSAEGQLHLMQDLKNGQEDLNSMATDTFHTISEGQEKLVKSQEMIGNSQSKLRLTVESNMRDLTREKALIAAGHQELAAMTSNIRKQLDEATHQLLEQDIHQANKHQEVLEDLSSLSLLAKDVWNKLDHNMEYMHTYQEETAQHYHQTLDNLKKMNNTIEYLLHVMEEMQNEINHQLGWVTQLLTWTGENMSLLVTCVLHTCYFFMAAVLCSFLNTPTFSRLVLLLVVPLNAAAEIRQGTSLDFPSLSFFITSVVMANWVALWLSAWRHRGRAPISPHTLYLPDLSCINGSPPRDLTYEPHSFGDSDSGLSSNRRLHSTGFTSMLSAESTRNMTSLLSSTRHHSTLKDTDGGFEDDESDSDVFSSDQDDDNTINQTSNRTMTVTNLSVNPDPTPEATPMPNEESGSGHLMDFGNLTNAVAKRHLGVALEQVQAAATPERNPRGRREGTPGSSRSSSPSRRMCSGYTKAGLRCRLTCAGKEDFCFRHIVSHGSAPTTPIKT</sequence>
<dbReference type="GeneID" id="100891865"/>
<evidence type="ECO:0000313" key="3">
    <source>
        <dbReference type="EnsemblMetazoa" id="XP_030842744"/>
    </source>
</evidence>
<reference evidence="4" key="1">
    <citation type="submission" date="2015-02" db="EMBL/GenBank/DDBJ databases">
        <title>Genome sequencing for Strongylocentrotus purpuratus.</title>
        <authorList>
            <person name="Murali S."/>
            <person name="Liu Y."/>
            <person name="Vee V."/>
            <person name="English A."/>
            <person name="Wang M."/>
            <person name="Skinner E."/>
            <person name="Han Y."/>
            <person name="Muzny D.M."/>
            <person name="Worley K.C."/>
            <person name="Gibbs R.A."/>
        </authorList>
    </citation>
    <scope>NUCLEOTIDE SEQUENCE</scope>
</reference>
<evidence type="ECO:0000313" key="4">
    <source>
        <dbReference type="Proteomes" id="UP000007110"/>
    </source>
</evidence>
<feature type="compositionally biased region" description="Low complexity" evidence="1">
    <location>
        <begin position="618"/>
        <end position="630"/>
    </location>
</feature>
<evidence type="ECO:0008006" key="5">
    <source>
        <dbReference type="Google" id="ProtNLM"/>
    </source>
</evidence>
<feature type="region of interest" description="Disordered" evidence="1">
    <location>
        <begin position="502"/>
        <end position="579"/>
    </location>
</feature>
<feature type="region of interest" description="Disordered" evidence="1">
    <location>
        <begin position="601"/>
        <end position="632"/>
    </location>
</feature>
<feature type="compositionally biased region" description="Acidic residues" evidence="1">
    <location>
        <begin position="521"/>
        <end position="541"/>
    </location>
</feature>
<keyword evidence="2" id="KW-0472">Membrane</keyword>
<protein>
    <recommendedName>
        <fullName evidence="5">Protein brambleberry</fullName>
    </recommendedName>
</protein>
<dbReference type="InParanoid" id="A0A7M7NYY0"/>
<dbReference type="EnsemblMetazoa" id="XM_030986884">
    <property type="protein sequence ID" value="XP_030842744"/>
    <property type="gene ID" value="LOC100891865"/>
</dbReference>
<dbReference type="PANTHER" id="PTHR33538">
    <property type="entry name" value="PROTEIN GAMETE EXPRESSED 1"/>
    <property type="match status" value="1"/>
</dbReference>